<dbReference type="OrthoDB" id="269227at2759"/>
<dbReference type="SUPFAM" id="SSF51905">
    <property type="entry name" value="FAD/NAD(P)-binding domain"/>
    <property type="match status" value="1"/>
</dbReference>
<dbReference type="GO" id="GO:0050660">
    <property type="term" value="F:flavin adenine dinucleotide binding"/>
    <property type="evidence" value="ECO:0007669"/>
    <property type="project" value="InterPro"/>
</dbReference>
<evidence type="ECO:0000256" key="16">
    <source>
        <dbReference type="PIRSR" id="PIRSR000137-2"/>
    </source>
</evidence>
<dbReference type="InterPro" id="IPR000172">
    <property type="entry name" value="GMC_OxRdtase_N"/>
</dbReference>
<dbReference type="PANTHER" id="PTHR11552">
    <property type="entry name" value="GLUCOSE-METHANOL-CHOLINE GMC OXIDOREDUCTASE"/>
    <property type="match status" value="1"/>
</dbReference>
<feature type="binding site" evidence="16">
    <location>
        <begin position="36"/>
        <end position="37"/>
    </location>
    <ligand>
        <name>FAD</name>
        <dbReference type="ChEBI" id="CHEBI:57692"/>
    </ligand>
</feature>
<dbReference type="InterPro" id="IPR012132">
    <property type="entry name" value="GMC_OxRdtase"/>
</dbReference>
<dbReference type="RefSeq" id="XP_058330793.1">
    <property type="nucleotide sequence ID" value="XM_058475053.1"/>
</dbReference>
<dbReference type="PIRSF" id="PIRSF000137">
    <property type="entry name" value="Alcohol_oxidase"/>
    <property type="match status" value="1"/>
</dbReference>
<comment type="caution">
    <text evidence="21">The sequence shown here is derived from an EMBL/GenBank/DDBJ whole genome shotgun (WGS) entry which is preliminary data.</text>
</comment>
<evidence type="ECO:0000256" key="1">
    <source>
        <dbReference type="ARBA" id="ARBA00001974"/>
    </source>
</evidence>
<feature type="binding site" evidence="16">
    <location>
        <position position="110"/>
    </location>
    <ligand>
        <name>FAD</name>
        <dbReference type="ChEBI" id="CHEBI:57692"/>
    </ligand>
</feature>
<accession>A0A9W9NZT7</accession>
<evidence type="ECO:0000256" key="18">
    <source>
        <dbReference type="SAM" id="SignalP"/>
    </source>
</evidence>
<keyword evidence="8" id="KW-0134">Cell wall</keyword>
<dbReference type="PANTHER" id="PTHR11552:SF201">
    <property type="entry name" value="GLUCOSE-METHANOL-CHOLINE OXIDOREDUCTASE N-TERMINAL DOMAIN-CONTAINING PROTEIN"/>
    <property type="match status" value="1"/>
</dbReference>
<dbReference type="Gene3D" id="3.50.50.60">
    <property type="entry name" value="FAD/NAD(P)-binding domain"/>
    <property type="match status" value="1"/>
</dbReference>
<reference evidence="21" key="1">
    <citation type="submission" date="2022-11" db="EMBL/GenBank/DDBJ databases">
        <authorList>
            <person name="Petersen C."/>
        </authorList>
    </citation>
    <scope>NUCLEOTIDE SEQUENCE</scope>
    <source>
        <strain evidence="21">IBT 19713</strain>
    </source>
</reference>
<evidence type="ECO:0000256" key="3">
    <source>
        <dbReference type="ARBA" id="ARBA00004496"/>
    </source>
</evidence>
<evidence type="ECO:0000256" key="7">
    <source>
        <dbReference type="ARBA" id="ARBA00022490"/>
    </source>
</evidence>
<feature type="binding site" evidence="16">
    <location>
        <begin position="114"/>
        <end position="117"/>
    </location>
    <ligand>
        <name>FAD</name>
        <dbReference type="ChEBI" id="CHEBI:57692"/>
    </ligand>
</feature>
<comment type="similarity">
    <text evidence="5 17">Belongs to the GMC oxidoreductase family.</text>
</comment>
<sequence>MRRFAYLALLPLAAAVPHAARSAEPNYDYVIVGGGTSGLVVANRLSELEDIHVLVIEAGGSVYNNPNVTDTNGYGKAFGTEIDWAYKTVKQEWGGGTTQTMRAGKALGGTSTINGMVYSRAQKSQIDAWEEAGNKGWNWDTLFPYYKKGEQFQTPANYSWSEGTGITYNPAYHGSTGPLKVGWTPTQLNDGLAQTLNKTYKSFTPSIAYNQDLNGGQMLGYSLYPSTVDSDLNIREDAARAYYYPYQARPNLDVWLHTTANKITWRNGTEATADGVEVTLSNGTVTVVKASREVILAAGALKSPLLLELSGVGNPDVLSKYNIKTKVNLPTVGENLQDQMNNELAWESRVNHTGTADYLLKKLPAYAAQIASANGNVTRAEDILRFFKIQWDLIFKSHIPVAEILVEPSGNTYTMEYWGSVPFSRGNIHISSSDPAAPANIDPKYFMLDFDLHSQAQAARFIRTLFNTHPFAATAGAETTPSLSTVAADADDASWASYLKPNFRSNFHPITTAALLPKELGGVVDTSLKVYGTSNIRVVDASVIPFQVCGHLSSTVYAVAERAADIIKEQM</sequence>
<evidence type="ECO:0000313" key="21">
    <source>
        <dbReference type="EMBL" id="KAJ5232801.1"/>
    </source>
</evidence>
<dbReference type="GO" id="GO:0046562">
    <property type="term" value="F:beta-D-glucose oxidase activity"/>
    <property type="evidence" value="ECO:0007669"/>
    <property type="project" value="UniProtKB-EC"/>
</dbReference>
<dbReference type="Gene3D" id="3.30.560.10">
    <property type="entry name" value="Glucose Oxidase, domain 3"/>
    <property type="match status" value="1"/>
</dbReference>
<evidence type="ECO:0000256" key="14">
    <source>
        <dbReference type="ARBA" id="ARBA00049722"/>
    </source>
</evidence>
<keyword evidence="10 17" id="KW-0285">Flavoprotein</keyword>
<evidence type="ECO:0000259" key="19">
    <source>
        <dbReference type="PROSITE" id="PS00623"/>
    </source>
</evidence>
<feature type="domain" description="Glucose-methanol-choline oxidoreductase N-terminal" evidence="20">
    <location>
        <begin position="299"/>
        <end position="313"/>
    </location>
</feature>
<dbReference type="EMBL" id="JAPQKS010000004">
    <property type="protein sequence ID" value="KAJ5232801.1"/>
    <property type="molecule type" value="Genomic_DNA"/>
</dbReference>
<keyword evidence="7" id="KW-0963">Cytoplasm</keyword>
<dbReference type="Pfam" id="PF05199">
    <property type="entry name" value="GMC_oxred_C"/>
    <property type="match status" value="1"/>
</dbReference>
<proteinExistence type="inferred from homology"/>
<dbReference type="EC" id="1.1.3.4" evidence="14"/>
<dbReference type="GO" id="GO:0005737">
    <property type="term" value="C:cytoplasm"/>
    <property type="evidence" value="ECO:0007669"/>
    <property type="project" value="UniProtKB-SubCell"/>
</dbReference>
<comment type="subunit">
    <text evidence="6">Homodimer.</text>
</comment>
<comment type="subcellular location">
    <subcellularLocation>
        <location evidence="3">Cytoplasm</location>
    </subcellularLocation>
    <subcellularLocation>
        <location evidence="2">Secreted</location>
        <location evidence="2">Cell wall</location>
    </subcellularLocation>
    <subcellularLocation>
        <location evidence="4">Secreted</location>
        <location evidence="4">Extracellular space</location>
        <location evidence="4">Extracellular matrix</location>
    </subcellularLocation>
</comment>
<feature type="domain" description="Glucose-methanol-choline oxidoreductase N-terminal" evidence="19">
    <location>
        <begin position="104"/>
        <end position="127"/>
    </location>
</feature>
<evidence type="ECO:0000256" key="5">
    <source>
        <dbReference type="ARBA" id="ARBA00010790"/>
    </source>
</evidence>
<dbReference type="PROSITE" id="PS00623">
    <property type="entry name" value="GMC_OXRED_1"/>
    <property type="match status" value="1"/>
</dbReference>
<evidence type="ECO:0000256" key="6">
    <source>
        <dbReference type="ARBA" id="ARBA00011738"/>
    </source>
</evidence>
<feature type="active site" description="Proton donor" evidence="15">
    <location>
        <position position="508"/>
    </location>
</feature>
<evidence type="ECO:0000256" key="13">
    <source>
        <dbReference type="ARBA" id="ARBA00049435"/>
    </source>
</evidence>
<dbReference type="InterPro" id="IPR027424">
    <property type="entry name" value="Glucose_Oxidase_domain_2"/>
</dbReference>
<dbReference type="InterPro" id="IPR036188">
    <property type="entry name" value="FAD/NAD-bd_sf"/>
</dbReference>
<name>A0A9W9NZT7_9EURO</name>
<comment type="catalytic activity">
    <reaction evidence="13">
        <text>beta-D-glucose + O2 = D-glucono-1,5-lactone + H2O2</text>
        <dbReference type="Rhea" id="RHEA:11428"/>
        <dbReference type="ChEBI" id="CHEBI:15379"/>
        <dbReference type="ChEBI" id="CHEBI:15903"/>
        <dbReference type="ChEBI" id="CHEBI:16217"/>
        <dbReference type="ChEBI" id="CHEBI:16240"/>
        <dbReference type="EC" id="1.1.3.4"/>
    </reaction>
    <physiologicalReaction direction="left-to-right" evidence="13">
        <dbReference type="Rhea" id="RHEA:11429"/>
    </physiologicalReaction>
</comment>
<dbReference type="PROSITE" id="PS00624">
    <property type="entry name" value="GMC_OXRED_2"/>
    <property type="match status" value="1"/>
</dbReference>
<comment type="cofactor">
    <cofactor evidence="1 16">
        <name>FAD</name>
        <dbReference type="ChEBI" id="CHEBI:57692"/>
    </cofactor>
</comment>
<evidence type="ECO:0000256" key="12">
    <source>
        <dbReference type="ARBA" id="ARBA00023002"/>
    </source>
</evidence>
<evidence type="ECO:0000313" key="22">
    <source>
        <dbReference type="Proteomes" id="UP001150941"/>
    </source>
</evidence>
<keyword evidence="18" id="KW-0732">Signal</keyword>
<reference evidence="21" key="2">
    <citation type="journal article" date="2023" name="IMA Fungus">
        <title>Comparative genomic study of the Penicillium genus elucidates a diverse pangenome and 15 lateral gene transfer events.</title>
        <authorList>
            <person name="Petersen C."/>
            <person name="Sorensen T."/>
            <person name="Nielsen M.R."/>
            <person name="Sondergaard T.E."/>
            <person name="Sorensen J.L."/>
            <person name="Fitzpatrick D.A."/>
            <person name="Frisvad J.C."/>
            <person name="Nielsen K.L."/>
        </authorList>
    </citation>
    <scope>NUCLEOTIDE SEQUENCE</scope>
    <source>
        <strain evidence="21">IBT 19713</strain>
    </source>
</reference>
<dbReference type="SUPFAM" id="SSF54373">
    <property type="entry name" value="FAD-linked reductases, C-terminal domain"/>
    <property type="match status" value="1"/>
</dbReference>
<evidence type="ECO:0000256" key="9">
    <source>
        <dbReference type="ARBA" id="ARBA00022530"/>
    </source>
</evidence>
<evidence type="ECO:0000259" key="20">
    <source>
        <dbReference type="PROSITE" id="PS00624"/>
    </source>
</evidence>
<protein>
    <recommendedName>
        <fullName evidence="14">glucose oxidase</fullName>
        <ecNumber evidence="14">1.1.3.4</ecNumber>
    </recommendedName>
</protein>
<feature type="active site" description="Proton acceptor" evidence="15">
    <location>
        <position position="551"/>
    </location>
</feature>
<dbReference type="AlphaFoldDB" id="A0A9W9NZT7"/>
<dbReference type="InterPro" id="IPR007867">
    <property type="entry name" value="GMC_OxRtase_C"/>
</dbReference>
<keyword evidence="9" id="KW-0964">Secreted</keyword>
<evidence type="ECO:0000256" key="10">
    <source>
        <dbReference type="ARBA" id="ARBA00022630"/>
    </source>
</evidence>
<evidence type="ECO:0000256" key="11">
    <source>
        <dbReference type="ARBA" id="ARBA00022827"/>
    </source>
</evidence>
<gene>
    <name evidence="21" type="ORF">N7468_005757</name>
</gene>
<dbReference type="Proteomes" id="UP001150941">
    <property type="component" value="Unassembled WGS sequence"/>
</dbReference>
<evidence type="ECO:0000256" key="8">
    <source>
        <dbReference type="ARBA" id="ARBA00022512"/>
    </source>
</evidence>
<evidence type="ECO:0000256" key="2">
    <source>
        <dbReference type="ARBA" id="ARBA00004191"/>
    </source>
</evidence>
<evidence type="ECO:0000256" key="15">
    <source>
        <dbReference type="PIRSR" id="PIRSR000137-1"/>
    </source>
</evidence>
<keyword evidence="11 16" id="KW-0274">FAD</keyword>
<keyword evidence="9" id="KW-0272">Extracellular matrix</keyword>
<dbReference type="Pfam" id="PF00732">
    <property type="entry name" value="GMC_oxred_N"/>
    <property type="match status" value="1"/>
</dbReference>
<organism evidence="21 22">
    <name type="scientific">Penicillium chermesinum</name>
    <dbReference type="NCBI Taxonomy" id="63820"/>
    <lineage>
        <taxon>Eukaryota</taxon>
        <taxon>Fungi</taxon>
        <taxon>Dikarya</taxon>
        <taxon>Ascomycota</taxon>
        <taxon>Pezizomycotina</taxon>
        <taxon>Eurotiomycetes</taxon>
        <taxon>Eurotiomycetidae</taxon>
        <taxon>Eurotiales</taxon>
        <taxon>Aspergillaceae</taxon>
        <taxon>Penicillium</taxon>
    </lineage>
</organism>
<feature type="chain" id="PRO_5040731910" description="glucose oxidase" evidence="18">
    <location>
        <begin position="23"/>
        <end position="571"/>
    </location>
</feature>
<dbReference type="GeneID" id="83202356"/>
<keyword evidence="12" id="KW-0560">Oxidoreductase</keyword>
<feature type="signal peptide" evidence="18">
    <location>
        <begin position="1"/>
        <end position="22"/>
    </location>
</feature>
<evidence type="ECO:0000256" key="17">
    <source>
        <dbReference type="RuleBase" id="RU003968"/>
    </source>
</evidence>
<evidence type="ECO:0000256" key="4">
    <source>
        <dbReference type="ARBA" id="ARBA00004498"/>
    </source>
</evidence>
<keyword evidence="22" id="KW-1185">Reference proteome</keyword>
<dbReference type="Gene3D" id="4.10.450.10">
    <property type="entry name" value="Glucose Oxidase, domain 2"/>
    <property type="match status" value="1"/>
</dbReference>